<gene>
    <name evidence="2" type="ORF">TCIL3000_3_3430</name>
</gene>
<keyword evidence="1" id="KW-0472">Membrane</keyword>
<name>G0UKK3_TRYCI</name>
<feature type="transmembrane region" description="Helical" evidence="1">
    <location>
        <begin position="422"/>
        <end position="446"/>
    </location>
</feature>
<dbReference type="EMBL" id="HE575316">
    <property type="protein sequence ID" value="CCC89908.1"/>
    <property type="molecule type" value="Genomic_DNA"/>
</dbReference>
<organism evidence="2">
    <name type="scientific">Trypanosoma congolense (strain IL3000)</name>
    <dbReference type="NCBI Taxonomy" id="1068625"/>
    <lineage>
        <taxon>Eukaryota</taxon>
        <taxon>Discoba</taxon>
        <taxon>Euglenozoa</taxon>
        <taxon>Kinetoplastea</taxon>
        <taxon>Metakinetoplastina</taxon>
        <taxon>Trypanosomatida</taxon>
        <taxon>Trypanosomatidae</taxon>
        <taxon>Trypanosoma</taxon>
        <taxon>Nannomonas</taxon>
    </lineage>
</organism>
<dbReference type="AlphaFoldDB" id="G0UKK3"/>
<feature type="transmembrane region" description="Helical" evidence="1">
    <location>
        <begin position="309"/>
        <end position="328"/>
    </location>
</feature>
<feature type="transmembrane region" description="Helical" evidence="1">
    <location>
        <begin position="334"/>
        <end position="353"/>
    </location>
</feature>
<evidence type="ECO:0000313" key="2">
    <source>
        <dbReference type="EMBL" id="CCC89908.1"/>
    </source>
</evidence>
<feature type="transmembrane region" description="Helical" evidence="1">
    <location>
        <begin position="123"/>
        <end position="142"/>
    </location>
</feature>
<keyword evidence="1" id="KW-1133">Transmembrane helix</keyword>
<sequence length="475" mass="52956">MKKIVTADSIVGFLHAIFVSLYVDVFISRYVLKGSDDEGAGRNGVAGGRNTVDGPNMNVLWCLLGSQLIYTIWICKRNVKFQKRSGVSSPVLPVFKELLRLPVCGSLWSFCFALLWFPFGTTFLCPAITFTLLMAAYEYLFVRCRKVIGAVDRIPGSRRNAPQEAGVYGALSATAAYLLYDPPQHMWPMRGFTTICAVVGSVCFCSYRQQSLHIVDDNDNSETEDLREPVRFVRQTADRSSMKATLALWALQGYNGIIVTNFFTFLLVACSGVVPLFLRASLLFMVLVAPRGVLSGVTSFIEILGKRRLVLVILLLQIVIANFLLVVAAQDYWAILHMSNTACGASFVILLVLQRLLTDTLTHVQEWVLVDVVNEDAVIFSRDKPMAWGIRQLLDTFSGVAQRVALVLTCFHVTFVTNERVLLVKSAACVVGLPTLLTSSIMLFVWTRYYTLDGSHLQFVNMAMRRRVDGVERVV</sequence>
<accession>G0UKK3</accession>
<feature type="transmembrane region" description="Helical" evidence="1">
    <location>
        <begin position="276"/>
        <end position="297"/>
    </location>
</feature>
<dbReference type="VEuPathDB" id="TriTrypDB:TcIL3000_3_3430"/>
<feature type="transmembrane region" description="Helical" evidence="1">
    <location>
        <begin position="58"/>
        <end position="75"/>
    </location>
</feature>
<keyword evidence="1" id="KW-0812">Transmembrane</keyword>
<protein>
    <submittedName>
        <fullName evidence="2">Uncharacterized protein TCIL3000_3_3430</fullName>
    </submittedName>
</protein>
<feature type="transmembrane region" description="Helical" evidence="1">
    <location>
        <begin position="12"/>
        <end position="32"/>
    </location>
</feature>
<evidence type="ECO:0000256" key="1">
    <source>
        <dbReference type="SAM" id="Phobius"/>
    </source>
</evidence>
<feature type="transmembrane region" description="Helical" evidence="1">
    <location>
        <begin position="246"/>
        <end position="270"/>
    </location>
</feature>
<proteinExistence type="predicted"/>
<reference evidence="2" key="1">
    <citation type="journal article" date="2012" name="Proc. Natl. Acad. Sci. U.S.A.">
        <title>Antigenic diversity is generated by distinct evolutionary mechanisms in African trypanosome species.</title>
        <authorList>
            <person name="Jackson A.P."/>
            <person name="Berry A."/>
            <person name="Aslett M."/>
            <person name="Allison H.C."/>
            <person name="Burton P."/>
            <person name="Vavrova-Anderson J."/>
            <person name="Brown R."/>
            <person name="Browne H."/>
            <person name="Corton N."/>
            <person name="Hauser H."/>
            <person name="Gamble J."/>
            <person name="Gilderthorp R."/>
            <person name="Marcello L."/>
            <person name="McQuillan J."/>
            <person name="Otto T.D."/>
            <person name="Quail M.A."/>
            <person name="Sanders M.J."/>
            <person name="van Tonder A."/>
            <person name="Ginger M.L."/>
            <person name="Field M.C."/>
            <person name="Barry J.D."/>
            <person name="Hertz-Fowler C."/>
            <person name="Berriman M."/>
        </authorList>
    </citation>
    <scope>NUCLEOTIDE SEQUENCE</scope>
    <source>
        <strain evidence="2">IL3000</strain>
    </source>
</reference>